<dbReference type="GO" id="GO:0016787">
    <property type="term" value="F:hydrolase activity"/>
    <property type="evidence" value="ECO:0007669"/>
    <property type="project" value="UniProtKB-KW"/>
</dbReference>
<reference evidence="5 6" key="1">
    <citation type="submission" date="2023-07" db="EMBL/GenBank/DDBJ databases">
        <title>Paenibacillus sp. JX-17 nov. isolated from soil.</title>
        <authorList>
            <person name="Wan Y."/>
            <person name="Liu B."/>
        </authorList>
    </citation>
    <scope>NUCLEOTIDE SEQUENCE [LARGE SCALE GENOMIC DNA]</scope>
    <source>
        <strain evidence="5 6">JX-17</strain>
    </source>
</reference>
<evidence type="ECO:0000313" key="6">
    <source>
        <dbReference type="Proteomes" id="UP001240171"/>
    </source>
</evidence>
<proteinExistence type="predicted"/>
<dbReference type="InterPro" id="IPR050266">
    <property type="entry name" value="AB_hydrolase_sf"/>
</dbReference>
<keyword evidence="3" id="KW-0175">Coiled coil</keyword>
<dbReference type="PRINTS" id="PR00111">
    <property type="entry name" value="ABHYDROLASE"/>
</dbReference>
<dbReference type="EMBL" id="JAUQTB010000002">
    <property type="protein sequence ID" value="MDO7906081.1"/>
    <property type="molecule type" value="Genomic_DNA"/>
</dbReference>
<feature type="domain" description="AB hydrolase-1" evidence="4">
    <location>
        <begin position="24"/>
        <end position="125"/>
    </location>
</feature>
<dbReference type="InterPro" id="IPR000073">
    <property type="entry name" value="AB_hydrolase_1"/>
</dbReference>
<sequence>MSFVQVKDIKIHYQIYKSQYAMDTLVLIHGVGLSMELWEPILPYFLHNYHVVIFDLRGHGETERGMSDFSWELFVDDINKLMEFLHLEFFHLIGHGFGATLTMKYSQKYKEKVKSIILLAVPAFFPRKSIDALIESRKVLSCSGSMLPLAQNMAKGITMEPSDSSIFQKIVNAYSMVTPETYFQIFDLYLDTPPNGDFECITHPTLSLVGVHDPIYLTSYTLSSKLLIQTRLLVVPHSSNAVFIDQPKLTAEWIHDFIQKPILVRSNYGSFESNGAVSVMDYFHEVYEIGINKLGKQTIIQVDFLTAFRVSINNEYIWDGWNQRYAKSLLLFLTFNQTTTREQICDSLFPEVPLKQALNNLKVYLNYLRKLIEIDESNNSILMTDKEHVAIRGSLRSDVLKLISDLQKAQIEKSNDFKLNLCKEIFNSLPETLLPGLYDDWINLYRDKLENQIVDLAKEVAEIERDRGNLQSSIYFYNVALRYHPEDEWLYDETILLYEQLKNGVERQKGNRIRKEKMGGS</sequence>
<dbReference type="InterPro" id="IPR036388">
    <property type="entry name" value="WH-like_DNA-bd_sf"/>
</dbReference>
<dbReference type="PANTHER" id="PTHR43798:SF5">
    <property type="entry name" value="MONOACYLGLYCEROL LIPASE ABHD6"/>
    <property type="match status" value="1"/>
</dbReference>
<evidence type="ECO:0000259" key="4">
    <source>
        <dbReference type="Pfam" id="PF00561"/>
    </source>
</evidence>
<dbReference type="InterPro" id="IPR029058">
    <property type="entry name" value="AB_hydrolase_fold"/>
</dbReference>
<keyword evidence="1" id="KW-0805">Transcription regulation</keyword>
<name>A0ABT9C9Z6_9BACL</name>
<dbReference type="Gene3D" id="3.40.50.1820">
    <property type="entry name" value="alpha/beta hydrolase"/>
    <property type="match status" value="1"/>
</dbReference>
<dbReference type="Gene3D" id="1.10.10.10">
    <property type="entry name" value="Winged helix-like DNA-binding domain superfamily/Winged helix DNA-binding domain"/>
    <property type="match status" value="1"/>
</dbReference>
<dbReference type="InterPro" id="IPR016032">
    <property type="entry name" value="Sig_transdc_resp-reg_C-effctor"/>
</dbReference>
<evidence type="ECO:0000256" key="3">
    <source>
        <dbReference type="SAM" id="Coils"/>
    </source>
</evidence>
<dbReference type="Proteomes" id="UP001240171">
    <property type="component" value="Unassembled WGS sequence"/>
</dbReference>
<evidence type="ECO:0000256" key="1">
    <source>
        <dbReference type="ARBA" id="ARBA00023015"/>
    </source>
</evidence>
<dbReference type="Pfam" id="PF00561">
    <property type="entry name" value="Abhydrolase_1"/>
    <property type="match status" value="1"/>
</dbReference>
<keyword evidence="6" id="KW-1185">Reference proteome</keyword>
<evidence type="ECO:0000256" key="2">
    <source>
        <dbReference type="ARBA" id="ARBA00023163"/>
    </source>
</evidence>
<protein>
    <submittedName>
        <fullName evidence="5">Alpha/beta fold hydrolase</fullName>
    </submittedName>
</protein>
<dbReference type="SUPFAM" id="SSF46894">
    <property type="entry name" value="C-terminal effector domain of the bipartite response regulators"/>
    <property type="match status" value="1"/>
</dbReference>
<gene>
    <name evidence="5" type="ORF">Q5741_06565</name>
</gene>
<dbReference type="PANTHER" id="PTHR43798">
    <property type="entry name" value="MONOACYLGLYCEROL LIPASE"/>
    <property type="match status" value="1"/>
</dbReference>
<dbReference type="SUPFAM" id="SSF53474">
    <property type="entry name" value="alpha/beta-Hydrolases"/>
    <property type="match status" value="1"/>
</dbReference>
<comment type="caution">
    <text evidence="5">The sequence shown here is derived from an EMBL/GenBank/DDBJ whole genome shotgun (WGS) entry which is preliminary data.</text>
</comment>
<organism evidence="5 6">
    <name type="scientific">Paenibacillus lacisoli</name>
    <dbReference type="NCBI Taxonomy" id="3064525"/>
    <lineage>
        <taxon>Bacteria</taxon>
        <taxon>Bacillati</taxon>
        <taxon>Bacillota</taxon>
        <taxon>Bacilli</taxon>
        <taxon>Bacillales</taxon>
        <taxon>Paenibacillaceae</taxon>
        <taxon>Paenibacillus</taxon>
    </lineage>
</organism>
<accession>A0ABT9C9Z6</accession>
<feature type="coiled-coil region" evidence="3">
    <location>
        <begin position="446"/>
        <end position="473"/>
    </location>
</feature>
<evidence type="ECO:0000313" key="5">
    <source>
        <dbReference type="EMBL" id="MDO7906081.1"/>
    </source>
</evidence>
<keyword evidence="2" id="KW-0804">Transcription</keyword>
<dbReference type="RefSeq" id="WP_305023255.1">
    <property type="nucleotide sequence ID" value="NZ_JAUQTB010000002.1"/>
</dbReference>
<keyword evidence="5" id="KW-0378">Hydrolase</keyword>